<proteinExistence type="predicted"/>
<protein>
    <submittedName>
        <fullName evidence="2">Uncharacterized protein</fullName>
    </submittedName>
</protein>
<dbReference type="AlphaFoldDB" id="A0A5C5ZS13"/>
<evidence type="ECO:0000313" key="3">
    <source>
        <dbReference type="Proteomes" id="UP000315440"/>
    </source>
</evidence>
<dbReference type="Proteomes" id="UP000315440">
    <property type="component" value="Unassembled WGS sequence"/>
</dbReference>
<name>A0A5C5ZS13_9BACT</name>
<evidence type="ECO:0000256" key="1">
    <source>
        <dbReference type="SAM" id="SignalP"/>
    </source>
</evidence>
<feature type="signal peptide" evidence="1">
    <location>
        <begin position="1"/>
        <end position="32"/>
    </location>
</feature>
<dbReference type="OrthoDB" id="288935at2"/>
<dbReference type="RefSeq" id="WP_146395853.1">
    <property type="nucleotide sequence ID" value="NZ_SJPQ01000001.1"/>
</dbReference>
<keyword evidence="3" id="KW-1185">Reference proteome</keyword>
<comment type="caution">
    <text evidence="2">The sequence shown here is derived from an EMBL/GenBank/DDBJ whole genome shotgun (WGS) entry which is preliminary data.</text>
</comment>
<accession>A0A5C5ZS13</accession>
<keyword evidence="1" id="KW-0732">Signal</keyword>
<feature type="chain" id="PRO_5023109985" evidence="1">
    <location>
        <begin position="33"/>
        <end position="201"/>
    </location>
</feature>
<reference evidence="2 3" key="1">
    <citation type="submission" date="2019-02" db="EMBL/GenBank/DDBJ databases">
        <title>Deep-cultivation of Planctomycetes and their phenomic and genomic characterization uncovers novel biology.</title>
        <authorList>
            <person name="Wiegand S."/>
            <person name="Jogler M."/>
            <person name="Boedeker C."/>
            <person name="Pinto D."/>
            <person name="Vollmers J."/>
            <person name="Rivas-Marin E."/>
            <person name="Kohn T."/>
            <person name="Peeters S.H."/>
            <person name="Heuer A."/>
            <person name="Rast P."/>
            <person name="Oberbeckmann S."/>
            <person name="Bunk B."/>
            <person name="Jeske O."/>
            <person name="Meyerdierks A."/>
            <person name="Storesund J.E."/>
            <person name="Kallscheuer N."/>
            <person name="Luecker S."/>
            <person name="Lage O.M."/>
            <person name="Pohl T."/>
            <person name="Merkel B.J."/>
            <person name="Hornburger P."/>
            <person name="Mueller R.-W."/>
            <person name="Bruemmer F."/>
            <person name="Labrenz M."/>
            <person name="Spormann A.M."/>
            <person name="Op Den Camp H."/>
            <person name="Overmann J."/>
            <person name="Amann R."/>
            <person name="Jetten M.S.M."/>
            <person name="Mascher T."/>
            <person name="Medema M.H."/>
            <person name="Devos D.P."/>
            <person name="Kaster A.-K."/>
            <person name="Ovreas L."/>
            <person name="Rohde M."/>
            <person name="Galperin M.Y."/>
            <person name="Jogler C."/>
        </authorList>
    </citation>
    <scope>NUCLEOTIDE SEQUENCE [LARGE SCALE GENOMIC DNA]</scope>
    <source>
        <strain evidence="2 3">Mal64</strain>
    </source>
</reference>
<sequence length="201" mass="21062" precursor="true">MRGEFTSTDALAVGISLLTAVAVSAFCSPASGATPTAAPPAAEAEIIAPGATRSDAQPKPLGSISLNFLASDGGALPGDRSAAGLADGENDLTKGVGPKVVHWRASECWWRPTYFEDTPLERYGQSLDCPWQSAVSGAKFFASIPLLPYKAAVDCPTSRVYSLGYYRPGSPTPRLRQRPPLETDALALEGAAWMGLVLLLP</sequence>
<gene>
    <name evidence="2" type="ORF">Mal64_02190</name>
</gene>
<evidence type="ECO:0000313" key="2">
    <source>
        <dbReference type="EMBL" id="TWT89838.1"/>
    </source>
</evidence>
<organism evidence="2 3">
    <name type="scientific">Pseudobythopirellula maris</name>
    <dbReference type="NCBI Taxonomy" id="2527991"/>
    <lineage>
        <taxon>Bacteria</taxon>
        <taxon>Pseudomonadati</taxon>
        <taxon>Planctomycetota</taxon>
        <taxon>Planctomycetia</taxon>
        <taxon>Pirellulales</taxon>
        <taxon>Lacipirellulaceae</taxon>
        <taxon>Pseudobythopirellula</taxon>
    </lineage>
</organism>
<dbReference type="EMBL" id="SJPQ01000001">
    <property type="protein sequence ID" value="TWT89838.1"/>
    <property type="molecule type" value="Genomic_DNA"/>
</dbReference>